<accession>A0A7D9L2F2</accession>
<dbReference type="InterPro" id="IPR001452">
    <property type="entry name" value="SH3_domain"/>
</dbReference>
<dbReference type="SUPFAM" id="SSF50044">
    <property type="entry name" value="SH3-domain"/>
    <property type="match status" value="1"/>
</dbReference>
<dbReference type="AlphaFoldDB" id="A0A7D9L2F2"/>
<evidence type="ECO:0000313" key="4">
    <source>
        <dbReference type="Proteomes" id="UP001152795"/>
    </source>
</evidence>
<dbReference type="SMART" id="SM00326">
    <property type="entry name" value="SH3"/>
    <property type="match status" value="1"/>
</dbReference>
<dbReference type="Gene3D" id="2.30.30.40">
    <property type="entry name" value="SH3 Domains"/>
    <property type="match status" value="1"/>
</dbReference>
<dbReference type="SUPFAM" id="SSF103657">
    <property type="entry name" value="BAR/IMD domain-like"/>
    <property type="match status" value="1"/>
</dbReference>
<dbReference type="InterPro" id="IPR004148">
    <property type="entry name" value="BAR_dom"/>
</dbReference>
<sequence>MFLREQKMAGNLSMNDVADSWKKFAKMSVTTFSRAKQLTEEKLNRAEKTEFDAHFENLVARAEKTRDCTAKISARTSSLIQPNPNARLEDFMYQKFDGRKKERQTNYELLGQCMFDAGNELGPGTAYGGSLVECGKSLRKIGQAERDLLEKTVSRFMNPLENFLETDIKTIMKEKRVLLAKRLDLDASRTRLKKAENQSPEKVQQLEADLRVAQAEFDRQYEVTKLLLDGVTTAQNSHLIALQSFVEAQAQYFDQCHKTMVELQRHIQSGTGATGRSSSSFASMSKAPPYNISKPSTTLDIHTVTKPSVTHKAKVLYDYDAAEDDELSLLADEVIIVYTIPGLDSDWMIAERGSQKGRVPITYIELLP</sequence>
<evidence type="ECO:0000256" key="1">
    <source>
        <dbReference type="ARBA" id="ARBA00006697"/>
    </source>
</evidence>
<dbReference type="CDD" id="cd07594">
    <property type="entry name" value="BAR_Endophilin_B"/>
    <property type="match status" value="1"/>
</dbReference>
<dbReference type="PROSITE" id="PS51021">
    <property type="entry name" value="BAR"/>
    <property type="match status" value="1"/>
</dbReference>
<name>A0A7D9L2F2_PARCT</name>
<evidence type="ECO:0000313" key="3">
    <source>
        <dbReference type="EMBL" id="CAB4023643.1"/>
    </source>
</evidence>
<dbReference type="Proteomes" id="UP001152795">
    <property type="component" value="Unassembled WGS sequence"/>
</dbReference>
<dbReference type="EMBL" id="CACRXK020012605">
    <property type="protein sequence ID" value="CAB4023643.1"/>
    <property type="molecule type" value="Genomic_DNA"/>
</dbReference>
<protein>
    <submittedName>
        <fullName evidence="3">Endophilin-B1-like isoform X3</fullName>
    </submittedName>
</protein>
<dbReference type="Gene3D" id="1.20.1270.60">
    <property type="entry name" value="Arfaptin homology (AH) domain/BAR domain"/>
    <property type="match status" value="1"/>
</dbReference>
<dbReference type="GO" id="GO:0061024">
    <property type="term" value="P:membrane organization"/>
    <property type="evidence" value="ECO:0007669"/>
    <property type="project" value="TreeGrafter"/>
</dbReference>
<dbReference type="PANTHER" id="PTHR14167:SF76">
    <property type="entry name" value="ENDOPHILIN B, ISOFORM A"/>
    <property type="match status" value="1"/>
</dbReference>
<keyword evidence="2" id="KW-0728">SH3 domain</keyword>
<dbReference type="GO" id="GO:0005737">
    <property type="term" value="C:cytoplasm"/>
    <property type="evidence" value="ECO:0007669"/>
    <property type="project" value="InterPro"/>
</dbReference>
<dbReference type="GO" id="GO:0016020">
    <property type="term" value="C:membrane"/>
    <property type="evidence" value="ECO:0007669"/>
    <property type="project" value="TreeGrafter"/>
</dbReference>
<reference evidence="3" key="1">
    <citation type="submission" date="2020-04" db="EMBL/GenBank/DDBJ databases">
        <authorList>
            <person name="Alioto T."/>
            <person name="Alioto T."/>
            <person name="Gomez Garrido J."/>
        </authorList>
    </citation>
    <scope>NUCLEOTIDE SEQUENCE</scope>
    <source>
        <strain evidence="3">A484AB</strain>
    </source>
</reference>
<keyword evidence="4" id="KW-1185">Reference proteome</keyword>
<dbReference type="Pfam" id="PF03114">
    <property type="entry name" value="BAR"/>
    <property type="match status" value="1"/>
</dbReference>
<dbReference type="PROSITE" id="PS50002">
    <property type="entry name" value="SH3"/>
    <property type="match status" value="1"/>
</dbReference>
<dbReference type="SMART" id="SM00721">
    <property type="entry name" value="BAR"/>
    <property type="match status" value="1"/>
</dbReference>
<dbReference type="CDD" id="cd11802">
    <property type="entry name" value="SH3_Endophilin_B"/>
    <property type="match status" value="1"/>
</dbReference>
<comment type="caution">
    <text evidence="3">The sequence shown here is derived from an EMBL/GenBank/DDBJ whole genome shotgun (WGS) entry which is preliminary data.</text>
</comment>
<dbReference type="InterPro" id="IPR050384">
    <property type="entry name" value="Endophilin_SH3RF"/>
</dbReference>
<gene>
    <name evidence="3" type="ORF">PACLA_8A004612</name>
</gene>
<dbReference type="OrthoDB" id="14167at2759"/>
<comment type="similarity">
    <text evidence="1">Belongs to the endophilin family.</text>
</comment>
<evidence type="ECO:0000256" key="2">
    <source>
        <dbReference type="ARBA" id="ARBA00022443"/>
    </source>
</evidence>
<dbReference type="InterPro" id="IPR036028">
    <property type="entry name" value="SH3-like_dom_sf"/>
</dbReference>
<dbReference type="PANTHER" id="PTHR14167">
    <property type="entry name" value="SH3 DOMAIN-CONTAINING"/>
    <property type="match status" value="1"/>
</dbReference>
<dbReference type="InterPro" id="IPR027267">
    <property type="entry name" value="AH/BAR_dom_sf"/>
</dbReference>
<proteinExistence type="inferred from homology"/>
<organism evidence="3 4">
    <name type="scientific">Paramuricea clavata</name>
    <name type="common">Red gorgonian</name>
    <name type="synonym">Violescent sea-whip</name>
    <dbReference type="NCBI Taxonomy" id="317549"/>
    <lineage>
        <taxon>Eukaryota</taxon>
        <taxon>Metazoa</taxon>
        <taxon>Cnidaria</taxon>
        <taxon>Anthozoa</taxon>
        <taxon>Octocorallia</taxon>
        <taxon>Malacalcyonacea</taxon>
        <taxon>Plexauridae</taxon>
        <taxon>Paramuricea</taxon>
    </lineage>
</organism>
<dbReference type="Pfam" id="PF14604">
    <property type="entry name" value="SH3_9"/>
    <property type="match status" value="1"/>
</dbReference>